<dbReference type="PROSITE" id="PS00194">
    <property type="entry name" value="THIOREDOXIN_1"/>
    <property type="match status" value="1"/>
</dbReference>
<feature type="transmembrane region" description="Helical" evidence="6">
    <location>
        <begin position="6"/>
        <end position="26"/>
    </location>
</feature>
<dbReference type="InterPro" id="IPR036249">
    <property type="entry name" value="Thioredoxin-like_sf"/>
</dbReference>
<keyword evidence="4" id="KW-1015">Disulfide bond</keyword>
<dbReference type="Proteomes" id="UP000000692">
    <property type="component" value="Chromosome"/>
</dbReference>
<dbReference type="SUPFAM" id="SSF52833">
    <property type="entry name" value="Thioredoxin-like"/>
    <property type="match status" value="1"/>
</dbReference>
<keyword evidence="6" id="KW-0812">Transmembrane</keyword>
<dbReference type="PANTHER" id="PTHR42852">
    <property type="entry name" value="THIOL:DISULFIDE INTERCHANGE PROTEIN DSBE"/>
    <property type="match status" value="1"/>
</dbReference>
<dbReference type="PROSITE" id="PS51352">
    <property type="entry name" value="THIOREDOXIN_2"/>
    <property type="match status" value="1"/>
</dbReference>
<proteinExistence type="inferred from homology"/>
<dbReference type="Pfam" id="PF08534">
    <property type="entry name" value="Redoxin"/>
    <property type="match status" value="1"/>
</dbReference>
<gene>
    <name evidence="8" type="primary">cycY</name>
    <name evidence="8" type="ordered locus">KVU_0868</name>
</gene>
<dbReference type="InterPro" id="IPR017937">
    <property type="entry name" value="Thioredoxin_CS"/>
</dbReference>
<keyword evidence="3" id="KW-0201">Cytochrome c-type biogenesis</keyword>
<dbReference type="GO" id="GO:0017004">
    <property type="term" value="P:cytochrome complex assembly"/>
    <property type="evidence" value="ECO:0007669"/>
    <property type="project" value="UniProtKB-KW"/>
</dbReference>
<dbReference type="eggNOG" id="COG0526">
    <property type="taxonomic scope" value="Bacteria"/>
</dbReference>
<dbReference type="InterPro" id="IPR050553">
    <property type="entry name" value="Thioredoxin_ResA/DsbE_sf"/>
</dbReference>
<evidence type="ECO:0000259" key="7">
    <source>
        <dbReference type="PROSITE" id="PS51352"/>
    </source>
</evidence>
<dbReference type="InterPro" id="IPR004799">
    <property type="entry name" value="Periplasmic_diS_OxRdtase_DsbE"/>
</dbReference>
<evidence type="ECO:0000256" key="1">
    <source>
        <dbReference type="ARBA" id="ARBA00004196"/>
    </source>
</evidence>
<comment type="similarity">
    <text evidence="2">Belongs to the thioredoxin family. DsbE subfamily.</text>
</comment>
<organism evidence="8 9">
    <name type="scientific">Ketogulonicigenium vulgare (strain WSH-001)</name>
    <dbReference type="NCBI Taxonomy" id="759362"/>
    <lineage>
        <taxon>Bacteria</taxon>
        <taxon>Pseudomonadati</taxon>
        <taxon>Pseudomonadota</taxon>
        <taxon>Alphaproteobacteria</taxon>
        <taxon>Rhodobacterales</taxon>
        <taxon>Roseobacteraceae</taxon>
        <taxon>Ketogulonicigenium</taxon>
    </lineage>
</organism>
<evidence type="ECO:0000256" key="4">
    <source>
        <dbReference type="ARBA" id="ARBA00023157"/>
    </source>
</evidence>
<dbReference type="CDD" id="cd03010">
    <property type="entry name" value="TlpA_like_DsbE"/>
    <property type="match status" value="1"/>
</dbReference>
<name>F9Y5F4_KETVW</name>
<reference evidence="8 9" key="1">
    <citation type="journal article" date="2011" name="J. Bacteriol.">
        <title>Complete genome sequence of the industrial strain Ketogulonicigenium vulgare WSH-001.</title>
        <authorList>
            <person name="Liu L."/>
            <person name="Li Y."/>
            <person name="Zhang J."/>
            <person name="Zhou Z."/>
            <person name="Liu J."/>
            <person name="Li X."/>
            <person name="Zhou J."/>
            <person name="Du G."/>
            <person name="Wang L."/>
            <person name="Chen J."/>
        </authorList>
    </citation>
    <scope>NUCLEOTIDE SEQUENCE [LARGE SCALE GENOMIC DNA]</scope>
    <source>
        <strain evidence="8 9">WSH-001</strain>
    </source>
</reference>
<dbReference type="NCBIfam" id="TIGR00385">
    <property type="entry name" value="dsbE"/>
    <property type="match status" value="1"/>
</dbReference>
<dbReference type="AlphaFoldDB" id="F9Y5F4"/>
<evidence type="ECO:0000256" key="2">
    <source>
        <dbReference type="ARBA" id="ARBA00007758"/>
    </source>
</evidence>
<protein>
    <submittedName>
        <fullName evidence="8">Periplasmic protein thiol:disulfide oxidoreductase, DsbE subfamily protein</fullName>
    </submittedName>
</protein>
<evidence type="ECO:0000313" key="9">
    <source>
        <dbReference type="Proteomes" id="UP000000692"/>
    </source>
</evidence>
<feature type="domain" description="Thioredoxin" evidence="7">
    <location>
        <begin position="36"/>
        <end position="177"/>
    </location>
</feature>
<keyword evidence="5" id="KW-0676">Redox-active center</keyword>
<keyword evidence="6" id="KW-1133">Transmembrane helix</keyword>
<evidence type="ECO:0000256" key="6">
    <source>
        <dbReference type="SAM" id="Phobius"/>
    </source>
</evidence>
<dbReference type="KEGG" id="kvl:KVU_0868"/>
<dbReference type="InterPro" id="IPR013740">
    <property type="entry name" value="Redoxin"/>
</dbReference>
<evidence type="ECO:0000256" key="5">
    <source>
        <dbReference type="ARBA" id="ARBA00023284"/>
    </source>
</evidence>
<accession>F9Y5F4</accession>
<dbReference type="PANTHER" id="PTHR42852:SF6">
    <property type="entry name" value="THIOL:DISULFIDE INTERCHANGE PROTEIN DSBE"/>
    <property type="match status" value="1"/>
</dbReference>
<keyword evidence="6" id="KW-0472">Membrane</keyword>
<dbReference type="GO" id="GO:0015036">
    <property type="term" value="F:disulfide oxidoreductase activity"/>
    <property type="evidence" value="ECO:0007669"/>
    <property type="project" value="InterPro"/>
</dbReference>
<comment type="subcellular location">
    <subcellularLocation>
        <location evidence="1">Cell envelope</location>
    </subcellularLocation>
</comment>
<dbReference type="EMBL" id="CP002018">
    <property type="protein sequence ID" value="AEM40707.1"/>
    <property type="molecule type" value="Genomic_DNA"/>
</dbReference>
<dbReference type="OrthoDB" id="9799347at2"/>
<sequence>MKINPLVLIPPAVFVAIAGFFAIGMMRGDDAGLPSTLVGQELPPTNITALADLPPLTDAALRDGQVKVVNFWASWCAPCRLEHPNLMELSETGLPVYGVNYRDNPDDAVKFLAELGNPFTAIGTDPQARLGLEWGVYGVPETFLVGADGKIIQRIAGPLVGGLYDNRFRPALDAALNN</sequence>
<dbReference type="HOGENOM" id="CLU_042529_19_0_5"/>
<evidence type="ECO:0000313" key="8">
    <source>
        <dbReference type="EMBL" id="AEM40707.1"/>
    </source>
</evidence>
<dbReference type="InterPro" id="IPR013766">
    <property type="entry name" value="Thioredoxin_domain"/>
</dbReference>
<keyword evidence="9" id="KW-1185">Reference proteome</keyword>
<dbReference type="Gene3D" id="3.40.30.10">
    <property type="entry name" value="Glutaredoxin"/>
    <property type="match status" value="1"/>
</dbReference>
<dbReference type="PATRIC" id="fig|759362.5.peg.897"/>
<evidence type="ECO:0000256" key="3">
    <source>
        <dbReference type="ARBA" id="ARBA00022748"/>
    </source>
</evidence>
<dbReference type="GO" id="GO:0030288">
    <property type="term" value="C:outer membrane-bounded periplasmic space"/>
    <property type="evidence" value="ECO:0007669"/>
    <property type="project" value="InterPro"/>
</dbReference>
<dbReference type="RefSeq" id="WP_013384161.1">
    <property type="nucleotide sequence ID" value="NC_017384.1"/>
</dbReference>